<sequence>MGRPAMKIFLSFILVAAVMLVPTVVMASPNGEVVLEGDSVTYEQESGLAYAEGNVKIRYSDIRVWAVKASYDTRSSKVEALGTKESPIVIIQGAQRLEGQTLKLDLTTGEGTLTEAHGSYPAERGNVYAKGGVVATIKTKSLAEAGWVNKVPPISKIKSDRVYKWERTTLTTCPEPVPHYSLKTKKIIVFPGYRAVATKPRVYIKEHFLFTYPFDYIVPLTEKEEASPLMPTFVYDSDKGVGLSIGSVYKAGDVYGRWKAYYWSKKDFEGALQAYWAATSNLKLFAEGDYSWDSDRDEKRFRPKWGAVYDDGSWYARLWWSQAENVTVEKALGDTFKGTLWRKPEFEVRSPSYELESIKSKVTLRGLWGEYETSAYDGSDEVSIKRTALGASLSGGTSLGDVRPYWYASQWHYDYSGAGDTQDVTYVRAGVAWSLGKVDFASTWARRWVWGDSPMSWDDYSDSEAFYQKVSFPLSETWRATVRWGYNLRSEDLEEMYYRLGYSNNCCYRFSVEYRDDLTNENDDWAGFVFVLDAFPSNPFFFNTRTIQEFDK</sequence>
<dbReference type="GO" id="GO:0009279">
    <property type="term" value="C:cell outer membrane"/>
    <property type="evidence" value="ECO:0007669"/>
    <property type="project" value="TreeGrafter"/>
</dbReference>
<dbReference type="KEGG" id="tli:Tlie_0586"/>
<organism evidence="2 3">
    <name type="scientific">Thermovirga lienii (strain ATCC BAA-1197 / DSM 17291 / Cas60314)</name>
    <dbReference type="NCBI Taxonomy" id="580340"/>
    <lineage>
        <taxon>Bacteria</taxon>
        <taxon>Thermotogati</taxon>
        <taxon>Synergistota</taxon>
        <taxon>Synergistia</taxon>
        <taxon>Synergistales</taxon>
        <taxon>Thermovirgaceae</taxon>
        <taxon>Thermovirga</taxon>
    </lineage>
</organism>
<feature type="chain" id="PRO_5003504528" evidence="1">
    <location>
        <begin position="28"/>
        <end position="552"/>
    </location>
</feature>
<feature type="signal peptide" evidence="1">
    <location>
        <begin position="1"/>
        <end position="27"/>
    </location>
</feature>
<name>G7V8F9_THELD</name>
<keyword evidence="3" id="KW-1185">Reference proteome</keyword>
<dbReference type="AlphaFoldDB" id="G7V8F9"/>
<dbReference type="Proteomes" id="UP000005868">
    <property type="component" value="Chromosome"/>
</dbReference>
<dbReference type="EMBL" id="CP003096">
    <property type="protein sequence ID" value="AER66321.1"/>
    <property type="molecule type" value="Genomic_DNA"/>
</dbReference>
<dbReference type="PANTHER" id="PTHR30189:SF1">
    <property type="entry name" value="LPS-ASSEMBLY PROTEIN LPTD"/>
    <property type="match status" value="1"/>
</dbReference>
<evidence type="ECO:0000313" key="2">
    <source>
        <dbReference type="EMBL" id="AER66321.1"/>
    </source>
</evidence>
<reference evidence="2 3" key="2">
    <citation type="journal article" date="2012" name="Stand. Genomic Sci.">
        <title>Genome sequence of the moderately thermophilic, amino-acid-degrading and sulfur-reducing bacterium Thermovirga lienii type strain (Cas60314(T)).</title>
        <authorList>
            <person name="Goker M."/>
            <person name="Saunders E."/>
            <person name="Lapidus A."/>
            <person name="Nolan M."/>
            <person name="Lucas S."/>
            <person name="Hammon N."/>
            <person name="Deshpande S."/>
            <person name="Cheng J.F."/>
            <person name="Han C."/>
            <person name="Tapia R."/>
            <person name="Goodwin L.A."/>
            <person name="Pitluck S."/>
            <person name="Liolios K."/>
            <person name="Mavromatis K."/>
            <person name="Pagani I."/>
            <person name="Ivanova N."/>
            <person name="Mikhailova N."/>
            <person name="Pati A."/>
            <person name="Chen A."/>
            <person name="Palaniappan K."/>
            <person name="Land M."/>
            <person name="Chang Y.J."/>
            <person name="Jeffries C.D."/>
            <person name="Brambilla E.M."/>
            <person name="Rohde M."/>
            <person name="Spring S."/>
            <person name="Detter J.C."/>
            <person name="Woyke T."/>
            <person name="Bristow J."/>
            <person name="Eisen J.A."/>
            <person name="Markowitz V."/>
            <person name="Hugenholtz P."/>
            <person name="Kyrpides N.C."/>
            <person name="Klenk H.P."/>
        </authorList>
    </citation>
    <scope>NUCLEOTIDE SEQUENCE [LARGE SCALE GENOMIC DNA]</scope>
    <source>
        <strain evidence="3">ATCC BAA-1197 / DSM 17291 / Cas60314</strain>
    </source>
</reference>
<accession>G7V8F9</accession>
<protein>
    <submittedName>
        <fullName evidence="2">OstA family protein</fullName>
    </submittedName>
</protein>
<gene>
    <name evidence="2" type="ordered locus">Tlie_0586</name>
</gene>
<proteinExistence type="predicted"/>
<reference evidence="3" key="1">
    <citation type="submission" date="2011-10" db="EMBL/GenBank/DDBJ databases">
        <title>The complete genome of chromosome of Thermovirga lienii DSM 17291.</title>
        <authorList>
            <consortium name="US DOE Joint Genome Institute (JGI-PGF)"/>
            <person name="Lucas S."/>
            <person name="Copeland A."/>
            <person name="Lapidus A."/>
            <person name="Glavina del Rio T."/>
            <person name="Dalin E."/>
            <person name="Tice H."/>
            <person name="Bruce D."/>
            <person name="Goodwin L."/>
            <person name="Pitluck S."/>
            <person name="Peters L."/>
            <person name="Mikhailova N."/>
            <person name="Saunders E."/>
            <person name="Kyrpides N."/>
            <person name="Mavromatis K."/>
            <person name="Ivanova N."/>
            <person name="Last F.I."/>
            <person name="Brettin T."/>
            <person name="Detter J.C."/>
            <person name="Han C."/>
            <person name="Larimer F."/>
            <person name="Land M."/>
            <person name="Hauser L."/>
            <person name="Markowitz V."/>
            <person name="Cheng J.-F."/>
            <person name="Hugenholtz P."/>
            <person name="Woyke T."/>
            <person name="Wu D."/>
            <person name="Spring S."/>
            <person name="Schroeder M."/>
            <person name="Brambilla E.-M."/>
            <person name="Klenk H.-P."/>
            <person name="Eisen J.A."/>
        </authorList>
    </citation>
    <scope>NUCLEOTIDE SEQUENCE [LARGE SCALE GENOMIC DNA]</scope>
    <source>
        <strain evidence="3">ATCC BAA-1197 / DSM 17291 / Cas60314</strain>
    </source>
</reference>
<evidence type="ECO:0000256" key="1">
    <source>
        <dbReference type="SAM" id="SignalP"/>
    </source>
</evidence>
<dbReference type="Gene3D" id="2.60.450.10">
    <property type="entry name" value="Lipopolysaccharide (LPS) transport protein A like domain"/>
    <property type="match status" value="1"/>
</dbReference>
<evidence type="ECO:0000313" key="3">
    <source>
        <dbReference type="Proteomes" id="UP000005868"/>
    </source>
</evidence>
<dbReference type="HOGENOM" id="CLU_475602_0_0_0"/>
<dbReference type="eggNOG" id="COG1452">
    <property type="taxonomic scope" value="Bacteria"/>
</dbReference>
<keyword evidence="1" id="KW-0732">Signal</keyword>
<dbReference type="GO" id="GO:1990351">
    <property type="term" value="C:transporter complex"/>
    <property type="evidence" value="ECO:0007669"/>
    <property type="project" value="TreeGrafter"/>
</dbReference>
<dbReference type="STRING" id="580340.Tlie_0586"/>
<dbReference type="InterPro" id="IPR050218">
    <property type="entry name" value="LptD"/>
</dbReference>
<dbReference type="PANTHER" id="PTHR30189">
    <property type="entry name" value="LPS-ASSEMBLY PROTEIN"/>
    <property type="match status" value="1"/>
</dbReference>